<accession>A0A170PFB0</accession>
<gene>
    <name evidence="2" type="ORF">CFX0092_A1209</name>
</gene>
<evidence type="ECO:0000313" key="2">
    <source>
        <dbReference type="EMBL" id="CUS03087.2"/>
    </source>
</evidence>
<evidence type="ECO:0000313" key="3">
    <source>
        <dbReference type="Proteomes" id="UP000215027"/>
    </source>
</evidence>
<feature type="domain" description="DUF7718" evidence="1">
    <location>
        <begin position="2"/>
        <end position="84"/>
    </location>
</feature>
<protein>
    <recommendedName>
        <fullName evidence="1">DUF7718 domain-containing protein</fullName>
    </recommendedName>
</protein>
<dbReference type="Proteomes" id="UP000215027">
    <property type="component" value="Chromosome I"/>
</dbReference>
<name>A0A170PFB0_9CHLR</name>
<dbReference type="KEGG" id="pbf:CFX0092_A1209"/>
<dbReference type="EMBL" id="LN890655">
    <property type="protein sequence ID" value="CUS03087.2"/>
    <property type="molecule type" value="Genomic_DNA"/>
</dbReference>
<dbReference type="InterPro" id="IPR056135">
    <property type="entry name" value="DUF7718"/>
</dbReference>
<keyword evidence="3" id="KW-1185">Reference proteome</keyword>
<organism evidence="2 3">
    <name type="scientific">Candidatus Promineifilum breve</name>
    <dbReference type="NCBI Taxonomy" id="1806508"/>
    <lineage>
        <taxon>Bacteria</taxon>
        <taxon>Bacillati</taxon>
        <taxon>Chloroflexota</taxon>
        <taxon>Ardenticatenia</taxon>
        <taxon>Candidatus Promineifilales</taxon>
        <taxon>Candidatus Promineifilaceae</taxon>
        <taxon>Candidatus Promineifilum</taxon>
    </lineage>
</organism>
<reference evidence="2" key="1">
    <citation type="submission" date="2016-01" db="EMBL/GenBank/DDBJ databases">
        <authorList>
            <person name="Mcilroy J.S."/>
            <person name="Karst M S."/>
            <person name="Albertsen M."/>
        </authorList>
    </citation>
    <scope>NUCLEOTIDE SEQUENCE</scope>
    <source>
        <strain evidence="2">Cfx-K</strain>
    </source>
</reference>
<sequence>MKERGRILRFVVQLEVYLEDIWTPVTRYDNAHRFVHRDDIRPDGTQIKTPPMAFASNEDAFNFALRDLRVNYSFYIERYRQWKRI</sequence>
<proteinExistence type="predicted"/>
<evidence type="ECO:0000259" key="1">
    <source>
        <dbReference type="Pfam" id="PF24839"/>
    </source>
</evidence>
<dbReference type="AlphaFoldDB" id="A0A170PFB0"/>
<dbReference type="Pfam" id="PF24839">
    <property type="entry name" value="DUF7718"/>
    <property type="match status" value="1"/>
</dbReference>